<dbReference type="InterPro" id="IPR014914">
    <property type="entry name" value="RES_dom"/>
</dbReference>
<sequence length="376" mass="42947">MEKLICISCIKNTGLKFLAEKLRNSNDKRFFDTCGHTGGFLNEDNVDQLAHEFFVNGSIPPSSGGNAPVYNIKTTGMNELTFGSELDHDIELLSQYKPLPLYHYGPPLYKIGATTNYQELVIDEVSEWRRKEIWESIISACKTVTLKPGSTIFRARKGNSLPSALENEFDSNPNPTEGRFNKSGEKVFYGAFEIETCLHEIRVALTDWIALATFQVIKELRLLDITDITELPSTPFESIEIFIRKIVYSGESEYPLCQELANEIKSRGYDGLIASSFFKQAHKNDLKNIILFGQPAKDGKISITSTNKINLNFISYEFSFGPMRDNKRLDIKALGLLTKQYKDKLRLLESGELEFDEFQRFMDYYMHEFMTTMENS</sequence>
<dbReference type="EnsemblBacteria" id="ADF61756">
    <property type="protein sequence ID" value="ADF61756"/>
    <property type="gene ID" value="ECL_02208"/>
</dbReference>
<accession>A0A0H3CKB2</accession>
<dbReference type="HOGENOM" id="CLU_068445_0_0_6"/>
<evidence type="ECO:0000313" key="2">
    <source>
        <dbReference type="EMBL" id="ADF61756.1"/>
    </source>
</evidence>
<feature type="domain" description="RES" evidence="1">
    <location>
        <begin position="169"/>
        <end position="305"/>
    </location>
</feature>
<organism evidence="2 3">
    <name type="scientific">Enterobacter cloacae subsp. cloacae (strain ATCC 13047 / DSM 30054 / NBRC 13535 / NCTC 10005 / WDCM 00083 / NCDC 279-56)</name>
    <dbReference type="NCBI Taxonomy" id="716541"/>
    <lineage>
        <taxon>Bacteria</taxon>
        <taxon>Pseudomonadati</taxon>
        <taxon>Pseudomonadota</taxon>
        <taxon>Gammaproteobacteria</taxon>
        <taxon>Enterobacterales</taxon>
        <taxon>Enterobacteriaceae</taxon>
        <taxon>Enterobacter</taxon>
        <taxon>Enterobacter cloacae complex</taxon>
    </lineage>
</organism>
<evidence type="ECO:0000259" key="1">
    <source>
        <dbReference type="SMART" id="SM00953"/>
    </source>
</evidence>
<dbReference type="KEGG" id="enc:ECL_02208"/>
<dbReference type="PATRIC" id="fig|716541.4.peg.2397"/>
<reference evidence="2 3" key="1">
    <citation type="journal article" date="2010" name="J. Bacteriol.">
        <title>Complete genome sequence of Enterobacter cloacae subsp. cloacae type strain ATCC 13047.</title>
        <authorList>
            <person name="Ren Y."/>
            <person name="Ren Y."/>
            <person name="Zhou Z."/>
            <person name="Guo X."/>
            <person name="Li Y."/>
            <person name="Feng L."/>
            <person name="Wang L."/>
        </authorList>
    </citation>
    <scope>NUCLEOTIDE SEQUENCE [LARGE SCALE GENOMIC DNA]</scope>
    <source>
        <strain evidence="3">ATCC 13047 / DSM 30054 / NBRC 13535 / NCTC 10005 / WDCM 00083 / NCDC 279-56</strain>
    </source>
</reference>
<dbReference type="EMBL" id="CP001918">
    <property type="protein sequence ID" value="ADF61756.1"/>
    <property type="molecule type" value="Genomic_DNA"/>
</dbReference>
<proteinExistence type="predicted"/>
<dbReference type="SMART" id="SM00953">
    <property type="entry name" value="RES"/>
    <property type="match status" value="1"/>
</dbReference>
<dbReference type="eggNOG" id="ENOG502Z7XZ">
    <property type="taxonomic scope" value="Bacteria"/>
</dbReference>
<protein>
    <recommendedName>
        <fullName evidence="1">RES domain-containing protein</fullName>
    </recommendedName>
</protein>
<dbReference type="RefSeq" id="WP_013096816.1">
    <property type="nucleotide sequence ID" value="NC_014121.1"/>
</dbReference>
<evidence type="ECO:0000313" key="3">
    <source>
        <dbReference type="Proteomes" id="UP000002363"/>
    </source>
</evidence>
<dbReference type="AlphaFoldDB" id="A0A0H3CKB2"/>
<dbReference type="Proteomes" id="UP000002363">
    <property type="component" value="Chromosome"/>
</dbReference>
<dbReference type="Pfam" id="PF08808">
    <property type="entry name" value="RES"/>
    <property type="match status" value="1"/>
</dbReference>
<keyword evidence="3" id="KW-1185">Reference proteome</keyword>
<name>A0A0H3CKB2_ENTCC</name>
<dbReference type="OrthoDB" id="1425103at2"/>
<gene>
    <name evidence="2" type="ordered locus">ECL_02208</name>
</gene>